<feature type="transmembrane region" description="Helical" evidence="2">
    <location>
        <begin position="102"/>
        <end position="125"/>
    </location>
</feature>
<feature type="compositionally biased region" description="Pro residues" evidence="1">
    <location>
        <begin position="84"/>
        <end position="95"/>
    </location>
</feature>
<dbReference type="Proteomes" id="UP000216339">
    <property type="component" value="Unassembled WGS sequence"/>
</dbReference>
<proteinExistence type="predicted"/>
<dbReference type="AlphaFoldDB" id="A0A271J0E5"/>
<keyword evidence="2" id="KW-0472">Membrane</keyword>
<dbReference type="EMBL" id="MQWD01000001">
    <property type="protein sequence ID" value="PAP76972.1"/>
    <property type="molecule type" value="Genomic_DNA"/>
</dbReference>
<evidence type="ECO:0000313" key="4">
    <source>
        <dbReference type="Proteomes" id="UP000216339"/>
    </source>
</evidence>
<evidence type="ECO:0000313" key="3">
    <source>
        <dbReference type="EMBL" id="PAP76972.1"/>
    </source>
</evidence>
<feature type="region of interest" description="Disordered" evidence="1">
    <location>
        <begin position="1"/>
        <end position="95"/>
    </location>
</feature>
<keyword evidence="2" id="KW-0812">Transmembrane</keyword>
<comment type="caution">
    <text evidence="3">The sequence shown here is derived from an EMBL/GenBank/DDBJ whole genome shotgun (WGS) entry which is preliminary data.</text>
</comment>
<feature type="compositionally biased region" description="Low complexity" evidence="1">
    <location>
        <begin position="133"/>
        <end position="151"/>
    </location>
</feature>
<accession>A0A271J0E5</accession>
<organism evidence="3 4">
    <name type="scientific">Rubrivirga marina</name>
    <dbReference type="NCBI Taxonomy" id="1196024"/>
    <lineage>
        <taxon>Bacteria</taxon>
        <taxon>Pseudomonadati</taxon>
        <taxon>Rhodothermota</taxon>
        <taxon>Rhodothermia</taxon>
        <taxon>Rhodothermales</taxon>
        <taxon>Rubricoccaceae</taxon>
        <taxon>Rubrivirga</taxon>
    </lineage>
</organism>
<keyword evidence="4" id="KW-1185">Reference proteome</keyword>
<feature type="compositionally biased region" description="Low complexity" evidence="1">
    <location>
        <begin position="68"/>
        <end position="83"/>
    </location>
</feature>
<name>A0A271J0E5_9BACT</name>
<feature type="region of interest" description="Disordered" evidence="1">
    <location>
        <begin position="129"/>
        <end position="169"/>
    </location>
</feature>
<reference evidence="3 4" key="1">
    <citation type="submission" date="2016-11" db="EMBL/GenBank/DDBJ databases">
        <title>Study of marine rhodopsin-containing bacteria.</title>
        <authorList>
            <person name="Yoshizawa S."/>
            <person name="Kumagai Y."/>
            <person name="Kogure K."/>
        </authorList>
    </citation>
    <scope>NUCLEOTIDE SEQUENCE [LARGE SCALE GENOMIC DNA]</scope>
    <source>
        <strain evidence="3 4">SAORIC-28</strain>
    </source>
</reference>
<gene>
    <name evidence="3" type="ORF">BSZ37_11285</name>
</gene>
<protein>
    <submittedName>
        <fullName evidence="3">Uncharacterized protein</fullName>
    </submittedName>
</protein>
<evidence type="ECO:0000256" key="2">
    <source>
        <dbReference type="SAM" id="Phobius"/>
    </source>
</evidence>
<evidence type="ECO:0000256" key="1">
    <source>
        <dbReference type="SAM" id="MobiDB-lite"/>
    </source>
</evidence>
<sequence>MPITDLLDRVPFSPRAPRDETDVPVTDDAEEAPARPFEIELPTVERIDGAIPIPDRALGALAPDSDDTPGPAEAAESGPEAGTPAPPPSRSRRAPLPPLPSWGIALVGGLSLVCLALTAALAIAATDRPRVEAAPAPADTDETAPAGADAPAPVPPPTAPATPADFSAEPAPIPVDLLTRLESASDEPLDVELSRLLDAIHHGFGRRSAQLEPTLRSYVYRMASRFEWNPDTFRVAVTAPDPDLASARAVLLEHLFEDAVAAGRLDVGVGVGPHALTLVTE</sequence>
<keyword evidence="2" id="KW-1133">Transmembrane helix</keyword>